<reference evidence="3" key="3">
    <citation type="submission" date="2005-07" db="EMBL/GenBank/DDBJ databases">
        <authorList>
            <person name="Mural R.J."/>
            <person name="Istrail S."/>
            <person name="Sutton G."/>
            <person name="Florea L."/>
            <person name="Halpern A.L."/>
            <person name="Mobarry C.M."/>
            <person name="Lippert R."/>
            <person name="Walenz B."/>
            <person name="Shatkay H."/>
            <person name="Dew I."/>
            <person name="Miller J.R."/>
            <person name="Flanigan M.J."/>
            <person name="Edwards N.J."/>
            <person name="Bolanos R."/>
            <person name="Fasulo D."/>
            <person name="Halldorsson B.V."/>
            <person name="Hannenhalli S."/>
            <person name="Turner R."/>
            <person name="Yooseph S."/>
            <person name="Lu F."/>
            <person name="Nusskern D.R."/>
            <person name="Shue B.C."/>
            <person name="Zheng X.H."/>
            <person name="Zhong F."/>
            <person name="Delcher A.L."/>
            <person name="Huson D.H."/>
            <person name="Kravitz S.A."/>
            <person name="Mouchard L."/>
            <person name="Reinert K."/>
            <person name="Remington K.A."/>
            <person name="Clark A.G."/>
            <person name="Waterman M.S."/>
            <person name="Eichler E.E."/>
            <person name="Adams M.D."/>
            <person name="Hunkapiller M.W."/>
            <person name="Myers E.W."/>
            <person name="Venter J.C."/>
        </authorList>
    </citation>
    <scope>NUCLEOTIDE SEQUENCE</scope>
</reference>
<gene>
    <name evidence="2" type="primary">SLC45A4</name>
    <name evidence="3" type="ORF">hCG_2009400</name>
</gene>
<reference evidence="3" key="1">
    <citation type="journal article" date="2001" name="Science">
        <title>The sequence of the human genome.</title>
        <authorList>
            <person name="Venter J.C."/>
            <person name="Adams M.D."/>
            <person name="Myers E.W."/>
            <person name="Li P.W."/>
            <person name="Mural R.J."/>
            <person name="Sutton G.G."/>
            <person name="Smith H.O."/>
            <person name="Yandell M."/>
            <person name="Evans C.A."/>
            <person name="Holt R.A."/>
            <person name="Gocayne J.D."/>
            <person name="Amanatides P."/>
            <person name="Ballew R.M."/>
            <person name="Huson D.H."/>
            <person name="Wortman J.R."/>
            <person name="Zhang Q."/>
            <person name="Kodira C.D."/>
            <person name="Zheng X.H."/>
            <person name="Chen L."/>
            <person name="Skupski M."/>
            <person name="Subramanian G."/>
            <person name="Thomas P.D."/>
            <person name="Zhang J."/>
            <person name="Gabor Miklos G.L."/>
            <person name="Nelson C."/>
            <person name="Broder S."/>
            <person name="Clark A.G."/>
            <person name="Nadeau J."/>
            <person name="McKusick V.A."/>
            <person name="Zinder N."/>
            <person name="Levine A.J."/>
            <person name="Roberts R.J."/>
            <person name="Simon M."/>
            <person name="Slayman C."/>
            <person name="Hunkapiller M."/>
            <person name="Bolanos R."/>
            <person name="Delcher A."/>
            <person name="Dew I."/>
            <person name="Fasulo D."/>
            <person name="Flanigan M."/>
            <person name="Florea L."/>
            <person name="Halpern A."/>
            <person name="Hannenhalli S."/>
            <person name="Kravitz S."/>
            <person name="Levy S."/>
            <person name="Mobarry C."/>
            <person name="Reinert K."/>
            <person name="Remington K."/>
            <person name="Abu-Threideh J."/>
            <person name="Beasley E."/>
            <person name="Biddick K."/>
            <person name="Bonazzi V."/>
            <person name="Brandon R."/>
            <person name="Cargill M."/>
            <person name="Chandramouliswaran I."/>
            <person name="Charlab R."/>
            <person name="Chaturvedi K."/>
            <person name="Deng Z."/>
            <person name="Di Francesco V."/>
            <person name="Dunn P."/>
            <person name="Eilbeck K."/>
            <person name="Evangelista C."/>
            <person name="Gabrielian A.E."/>
            <person name="Gan W."/>
            <person name="Ge W."/>
            <person name="Gong F."/>
            <person name="Gu Z."/>
            <person name="Guan P."/>
            <person name="Heiman T.J."/>
            <person name="Higgins M.E."/>
            <person name="Ji R.R."/>
            <person name="Ke Z."/>
            <person name="Ketchum K.A."/>
            <person name="Lai Z."/>
            <person name="Lei Y."/>
            <person name="Li Z."/>
            <person name="Li J."/>
            <person name="Liang Y."/>
            <person name="Lin X."/>
            <person name="Lu F."/>
            <person name="Merkulov G.V."/>
            <person name="Milshina N."/>
            <person name="Moore H.M."/>
            <person name="Naik A.K."/>
            <person name="Narayan V.A."/>
            <person name="Neelam B."/>
            <person name="Nusskern D."/>
            <person name="Rusch D.B."/>
            <person name="Salzberg S."/>
            <person name="Shao W."/>
            <person name="Shue B."/>
            <person name="Sun J."/>
            <person name="Wang Z."/>
            <person name="Wang A."/>
            <person name="Wang X."/>
            <person name="Wang J."/>
            <person name="Wei M."/>
            <person name="Wides R."/>
            <person name="Xiao C."/>
            <person name="Yan C."/>
            <person name="Yao A."/>
            <person name="Ye J."/>
            <person name="Zhan M."/>
            <person name="Zhang W."/>
            <person name="Zhang H."/>
            <person name="Zhao Q."/>
            <person name="Zheng L."/>
            <person name="Zhong F."/>
            <person name="Zhong W."/>
            <person name="Zhu S."/>
            <person name="Zhao S."/>
            <person name="Gilbert D."/>
            <person name="Baumhueter S."/>
            <person name="Spier G."/>
            <person name="Carter C."/>
            <person name="Cravchik A."/>
            <person name="Woodage T."/>
            <person name="Ali F."/>
            <person name="An H."/>
            <person name="Awe A."/>
            <person name="Baldwin D."/>
            <person name="Baden H."/>
            <person name="Barnstead M."/>
            <person name="Barrow I."/>
            <person name="Beeson K."/>
            <person name="Busam D."/>
            <person name="Carver A."/>
            <person name="Center A."/>
            <person name="Cheng M.L."/>
            <person name="Curry L."/>
            <person name="Danaher S."/>
            <person name="Davenport L."/>
            <person name="Desilets R."/>
            <person name="Dietz S."/>
            <person name="Dodson K."/>
            <person name="Doup L."/>
            <person name="Ferriera S."/>
            <person name="Garg N."/>
            <person name="Gluecksmann A."/>
            <person name="Hart B."/>
            <person name="Haynes J."/>
            <person name="Haynes C."/>
            <person name="Heiner C."/>
            <person name="Hladun S."/>
            <person name="Hostin D."/>
            <person name="Houck J."/>
            <person name="Howland T."/>
            <person name="Ibegwam C."/>
            <person name="Johnson J."/>
            <person name="Kalush F."/>
            <person name="Kline L."/>
            <person name="Koduru S."/>
            <person name="Love A."/>
            <person name="Mann F."/>
            <person name="May D."/>
            <person name="McCawley S."/>
            <person name="McIntosh T."/>
            <person name="McMullen I."/>
            <person name="Moy M."/>
            <person name="Moy L."/>
            <person name="Murphy B."/>
            <person name="Nelson K."/>
            <person name="Pfannkoch C."/>
            <person name="Pratts E."/>
            <person name="Puri V."/>
            <person name="Qureshi H."/>
            <person name="Reardon M."/>
            <person name="Rodriguez R."/>
            <person name="Rogers Y.H."/>
            <person name="Romblad D."/>
            <person name="Ruhfel B."/>
            <person name="Scott R."/>
            <person name="Sitter C."/>
            <person name="Smallwood M."/>
            <person name="Stewart E."/>
            <person name="Strong R."/>
            <person name="Suh E."/>
            <person name="Thomas R."/>
            <person name="Tint N.N."/>
            <person name="Tse S."/>
            <person name="Vech C."/>
            <person name="Wang G."/>
            <person name="Wetter J."/>
            <person name="Williams S."/>
            <person name="Williams M."/>
            <person name="Windsor S."/>
            <person name="Winn-Deen E."/>
            <person name="Wolfe K."/>
            <person name="Zaveri J."/>
            <person name="Zaveri K."/>
            <person name="Abril J.F."/>
            <person name="Guigo R."/>
            <person name="Campbell M.J."/>
            <person name="Sjolander K.V."/>
            <person name="Karlak B."/>
            <person name="Kejariwal A."/>
            <person name="Mi H."/>
            <person name="Lazareva B."/>
            <person name="Hatton T."/>
            <person name="Narechania A."/>
            <person name="Diemer K."/>
            <person name="Muruganujan A."/>
            <person name="Guo N."/>
            <person name="Sato S."/>
            <person name="Bafna V."/>
            <person name="Istrail S."/>
            <person name="Lippert R."/>
            <person name="Schwartz R."/>
            <person name="Walenz B."/>
            <person name="Yooseph S."/>
            <person name="Allen D."/>
            <person name="Basu A."/>
            <person name="Baxendale J."/>
            <person name="Blick L."/>
            <person name="Caminha M."/>
            <person name="Carnes-Stine J."/>
            <person name="Caulk P."/>
            <person name="Chiang Y.H."/>
            <person name="Coyne M."/>
            <person name="Dahlke C."/>
            <person name="Mays A."/>
            <person name="Dombroski M."/>
            <person name="Donnelly M."/>
            <person name="Ely D."/>
            <person name="Esparham S."/>
            <person name="Fosler C."/>
            <person name="Gire H."/>
            <person name="Glanowski S."/>
            <person name="Glasser K."/>
            <person name="Glodek A."/>
            <person name="Gorokhov M."/>
            <person name="Graham K."/>
            <person name="Gropman B."/>
            <person name="Harris M."/>
            <person name="Heil J."/>
            <person name="Henderson S."/>
            <person name="Hoover J."/>
            <person name="Jennings D."/>
            <person name="Jordan C."/>
            <person name="Jordan J."/>
            <person name="Kasha J."/>
            <person name="Kagan L."/>
            <person name="Kraft C."/>
            <person name="Levitsky A."/>
            <person name="Lewis M."/>
            <person name="Liu X."/>
            <person name="Lopez J."/>
            <person name="Ma D."/>
            <person name="Majoros W."/>
            <person name="McDaniel J."/>
            <person name="Murphy S."/>
            <person name="Newman M."/>
            <person name="Nguyen T."/>
            <person name="Nguyen N."/>
            <person name="Nodell M."/>
            <person name="Pan S."/>
            <person name="Peck J."/>
            <person name="Peterson M."/>
            <person name="Rowe W."/>
            <person name="Sanders R."/>
            <person name="Scott J."/>
            <person name="Simpson M."/>
            <person name="Smith T."/>
            <person name="Sprague A."/>
            <person name="Stockwell T."/>
            <person name="Turner R."/>
            <person name="Venter E."/>
            <person name="Wang M."/>
            <person name="Wen M."/>
            <person name="Wu D."/>
            <person name="Wu M."/>
            <person name="Xia A."/>
            <person name="Zandieh A."/>
            <person name="Zhu X."/>
        </authorList>
    </citation>
    <scope>NUCLEOTIDE SEQUENCE</scope>
</reference>
<evidence type="ECO:0000313" key="2">
    <source>
        <dbReference type="EMBL" id="AAH33223.1"/>
    </source>
</evidence>
<dbReference type="ChiTaRS" id="SLC45A4">
    <property type="organism name" value="human"/>
</dbReference>
<dbReference type="OrthoDB" id="28755at2759"/>
<sequence length="192" mass="20281">MDTFSHAVSLLNFGPALATTQRVRDCCCGVSLVCPSASHQHAPLLRDTSSLPPSLVPQACREGPLLPRAPGGVLPFTTWERCQFSSELNKARAHSMLGAQPKVLVTSSCKASHHPPARAQGGPLASPSLGPPGGLSTPPSGIPCPPQCCQGHVALCRGLRPSPGDRMTRLLEMPRCQRNSPGISERNYLVPL</sequence>
<evidence type="ECO:0000313" key="3">
    <source>
        <dbReference type="EMBL" id="EAW92222.1"/>
    </source>
</evidence>
<proteinExistence type="evidence at transcript level"/>
<feature type="compositionally biased region" description="Low complexity" evidence="1">
    <location>
        <begin position="121"/>
        <end position="138"/>
    </location>
</feature>
<dbReference type="EMBL" id="CH471060">
    <property type="protein sequence ID" value="EAW92222.1"/>
    <property type="molecule type" value="Genomic_DNA"/>
</dbReference>
<evidence type="ECO:0000256" key="1">
    <source>
        <dbReference type="SAM" id="MobiDB-lite"/>
    </source>
</evidence>
<organism evidence="2">
    <name type="scientific">Homo sapiens</name>
    <name type="common">Human</name>
    <dbReference type="NCBI Taxonomy" id="9606"/>
    <lineage>
        <taxon>Eukaryota</taxon>
        <taxon>Metazoa</taxon>
        <taxon>Chordata</taxon>
        <taxon>Craniata</taxon>
        <taxon>Vertebrata</taxon>
        <taxon>Euteleostomi</taxon>
        <taxon>Mammalia</taxon>
        <taxon>Eutheria</taxon>
        <taxon>Euarchontoglires</taxon>
        <taxon>Primates</taxon>
        <taxon>Haplorrhini</taxon>
        <taxon>Catarrhini</taxon>
        <taxon>Hominidae</taxon>
        <taxon>Homo</taxon>
    </lineage>
</organism>
<accession>Q7L180</accession>
<dbReference type="EMBL" id="BC033223">
    <property type="protein sequence ID" value="AAH33223.1"/>
    <property type="molecule type" value="mRNA"/>
</dbReference>
<name>Q7L180_HUMAN</name>
<reference evidence="2" key="2">
    <citation type="journal article" date="2004" name="Genome Res.">
        <title>The status, quality, and expansion of the NIH full-length cDNA project: the Mammalian Gene Collection (MGC).</title>
        <authorList>
            <consortium name="The MGC Project Team"/>
            <person name="Gerhard D.S."/>
            <person name="Wagner L."/>
            <person name="Feingold E.A."/>
            <person name="Shenmen C.M."/>
            <person name="Grouse L.H."/>
            <person name="Schuler G."/>
            <person name="Klein S.L."/>
            <person name="Old S."/>
            <person name="Rasooly R."/>
            <person name="Good P."/>
            <person name="Guyer M."/>
            <person name="Peck A.M."/>
            <person name="Derge J.G."/>
            <person name="Lipman D."/>
            <person name="Collins F.S."/>
            <person name="Jang W."/>
            <person name="Sherry S."/>
            <person name="Feolo M."/>
            <person name="Misquitta L."/>
            <person name="Lee E."/>
            <person name="Rotmistrovsky K."/>
            <person name="Greenhut S.F."/>
            <person name="Schaefer C.F."/>
            <person name="Buetow K."/>
            <person name="Bonner T.I."/>
            <person name="Haussler D."/>
            <person name="Kent J."/>
            <person name="Kiekhaus M."/>
            <person name="Furey T."/>
            <person name="Brent M."/>
            <person name="Prange C."/>
            <person name="Schreiber K."/>
            <person name="Shapiro N."/>
            <person name="Bhat N.K."/>
            <person name="Hopkins R.F."/>
            <person name="Hsie F."/>
            <person name="Driscoll T."/>
            <person name="Soares M.B."/>
            <person name="Casavant T.L."/>
            <person name="Scheetz T.E."/>
            <person name="Brown-stein M.J."/>
            <person name="Usdin T.B."/>
            <person name="Toshiyuki S."/>
            <person name="Carninci P."/>
            <person name="Piao Y."/>
            <person name="Dudekula D.B."/>
            <person name="Ko M.S."/>
            <person name="Kawakami K."/>
            <person name="Suzuki Y."/>
            <person name="Sugano S."/>
            <person name="Gruber C.E."/>
            <person name="Smith M.R."/>
            <person name="Simmons B."/>
            <person name="Moore T."/>
            <person name="Waterman R."/>
            <person name="Johnson S.L."/>
            <person name="Ruan Y."/>
            <person name="Wei C.L."/>
            <person name="Mathavan S."/>
            <person name="Gunaratne P.H."/>
            <person name="Wu J."/>
            <person name="Garcia A.M."/>
            <person name="Hulyk S.W."/>
            <person name="Fuh E."/>
            <person name="Yuan Y."/>
            <person name="Sneed A."/>
            <person name="Kowis C."/>
            <person name="Hodgson A."/>
            <person name="Muzny D.M."/>
            <person name="McPherson J."/>
            <person name="Gibbs R.A."/>
            <person name="Fahey J."/>
            <person name="Helton E."/>
            <person name="Ketteman M."/>
            <person name="Madan A."/>
            <person name="Rodrigues S."/>
            <person name="Sanchez A."/>
            <person name="Whiting M."/>
            <person name="Madari A."/>
            <person name="Young A.C."/>
            <person name="Wetherby K.D."/>
            <person name="Granite S.J."/>
            <person name="Kwong P.N."/>
            <person name="Brinkley C.P."/>
            <person name="Pearson R.L."/>
            <person name="Bouffard G.G."/>
            <person name="Blakesly R.W."/>
            <person name="Green E.D."/>
            <person name="Dickson M.C."/>
            <person name="Rodriguez A.C."/>
            <person name="Grimwood J."/>
            <person name="Schmutz J."/>
            <person name="Myers R.M."/>
            <person name="Butterfield Y.S."/>
            <person name="Griffith M."/>
            <person name="Griffith O.L."/>
            <person name="Krzywinski M.I."/>
            <person name="Liao N."/>
            <person name="Morin R."/>
            <person name="Morrin R."/>
            <person name="Palmquist D."/>
            <person name="Petrescu A.S."/>
            <person name="Skalska U."/>
            <person name="Smailus D.E."/>
            <person name="Stott J.M."/>
            <person name="Schnerch A."/>
            <person name="Schein J.E."/>
            <person name="Jones S.J."/>
            <person name="Holt R.A."/>
            <person name="Baross A."/>
            <person name="Marra M.A."/>
            <person name="Clifton S."/>
            <person name="Makowski K.A."/>
            <person name="Bosak S."/>
            <person name="Malek J."/>
        </authorList>
    </citation>
    <scope>NUCLEOTIDE SEQUENCE [LARGE SCALE MRNA]</scope>
    <source>
        <tissue evidence="2">Pancreas</tissue>
    </source>
</reference>
<feature type="region of interest" description="Disordered" evidence="1">
    <location>
        <begin position="108"/>
        <end position="138"/>
    </location>
</feature>
<dbReference type="AlphaFoldDB" id="Q7L180"/>
<protein>
    <submittedName>
        <fullName evidence="3">HCG2009400</fullName>
    </submittedName>
    <submittedName>
        <fullName evidence="2">SLC45A4 protein</fullName>
    </submittedName>
</protein>